<evidence type="ECO:0000313" key="2">
    <source>
        <dbReference type="Proteomes" id="UP000031166"/>
    </source>
</evidence>
<reference evidence="1 2" key="1">
    <citation type="submission" date="2014-12" db="EMBL/GenBank/DDBJ databases">
        <title>Genome sequencing of Brevundimonas nasdae TPW30.</title>
        <authorList>
            <person name="Tan P.W."/>
            <person name="Chan K.-G."/>
        </authorList>
    </citation>
    <scope>NUCLEOTIDE SEQUENCE [LARGE SCALE GENOMIC DNA]</scope>
    <source>
        <strain evidence="1 2">TPW30</strain>
    </source>
</reference>
<accession>A0A0B4CHG6</accession>
<organism evidence="1 2">
    <name type="scientific">Brevundimonas nasdae</name>
    <dbReference type="NCBI Taxonomy" id="172043"/>
    <lineage>
        <taxon>Bacteria</taxon>
        <taxon>Pseudomonadati</taxon>
        <taxon>Pseudomonadota</taxon>
        <taxon>Alphaproteobacteria</taxon>
        <taxon>Caulobacterales</taxon>
        <taxon>Caulobacteraceae</taxon>
        <taxon>Brevundimonas</taxon>
    </lineage>
</organism>
<name>A0A0B4CHG6_9CAUL</name>
<dbReference type="RefSeq" id="WP_039243803.1">
    <property type="nucleotide sequence ID" value="NZ_JWSY01000003.1"/>
</dbReference>
<protein>
    <submittedName>
        <fullName evidence="1">Uncharacterized protein</fullName>
    </submittedName>
</protein>
<evidence type="ECO:0000313" key="1">
    <source>
        <dbReference type="EMBL" id="KIC60714.1"/>
    </source>
</evidence>
<dbReference type="STRING" id="172043.RM53_01000"/>
<dbReference type="EMBL" id="JWSY01000003">
    <property type="protein sequence ID" value="KIC60714.1"/>
    <property type="molecule type" value="Genomic_DNA"/>
</dbReference>
<gene>
    <name evidence="1" type="ORF">RM53_01000</name>
</gene>
<dbReference type="AlphaFoldDB" id="A0A0B4CHG6"/>
<dbReference type="Proteomes" id="UP000031166">
    <property type="component" value="Unassembled WGS sequence"/>
</dbReference>
<sequence>MARRINILQVPGPNDEAWRHSIAQHCYAHGWRYYEHWGSAKLDVDPDFDCVVIVWSRPDEMSEDAEWLVQTCGPEDAIRALIDRFGAAADEAPIHASNRYLFATDLALSGATVSTLYDANIQISDLGWISNPDPSFVQPADAGGLLSLYKSIPPPPHSINWTSSCLDYSESNAVKDINNGVLVTLAGRRRILTQGPHISLPRGLWRIDFQILLDTHGPTVLRFEWGDAEIEQTLQDSGTYEISLTGRLDEHVLANMKTMLIVPKLDGEITFGDLVLTPVDG</sequence>
<comment type="caution">
    <text evidence="1">The sequence shown here is derived from an EMBL/GenBank/DDBJ whole genome shotgun (WGS) entry which is preliminary data.</text>
</comment>
<proteinExistence type="predicted"/>